<evidence type="ECO:0000313" key="2">
    <source>
        <dbReference type="EMBL" id="GAA1548927.1"/>
    </source>
</evidence>
<dbReference type="CDD" id="cd00198">
    <property type="entry name" value="vWFA"/>
    <property type="match status" value="1"/>
</dbReference>
<evidence type="ECO:0000313" key="3">
    <source>
        <dbReference type="Proteomes" id="UP001500842"/>
    </source>
</evidence>
<dbReference type="RefSeq" id="WP_219996431.1">
    <property type="nucleotide sequence ID" value="NZ_BAAAOR010000052.1"/>
</dbReference>
<organism evidence="2 3">
    <name type="scientific">Nocardioides humi</name>
    <dbReference type="NCBI Taxonomy" id="449461"/>
    <lineage>
        <taxon>Bacteria</taxon>
        <taxon>Bacillati</taxon>
        <taxon>Actinomycetota</taxon>
        <taxon>Actinomycetes</taxon>
        <taxon>Propionibacteriales</taxon>
        <taxon>Nocardioidaceae</taxon>
        <taxon>Nocardioides</taxon>
    </lineage>
</organism>
<dbReference type="SMART" id="SM00327">
    <property type="entry name" value="VWA"/>
    <property type="match status" value="1"/>
</dbReference>
<protein>
    <recommendedName>
        <fullName evidence="1">VWFA domain-containing protein</fullName>
    </recommendedName>
</protein>
<gene>
    <name evidence="2" type="ORF">GCM10009788_58500</name>
</gene>
<evidence type="ECO:0000259" key="1">
    <source>
        <dbReference type="PROSITE" id="PS50234"/>
    </source>
</evidence>
<dbReference type="Pfam" id="PF13519">
    <property type="entry name" value="VWA_2"/>
    <property type="match status" value="1"/>
</dbReference>
<dbReference type="InterPro" id="IPR002035">
    <property type="entry name" value="VWF_A"/>
</dbReference>
<reference evidence="2 3" key="1">
    <citation type="journal article" date="2019" name="Int. J. Syst. Evol. Microbiol.">
        <title>The Global Catalogue of Microorganisms (GCM) 10K type strain sequencing project: providing services to taxonomists for standard genome sequencing and annotation.</title>
        <authorList>
            <consortium name="The Broad Institute Genomics Platform"/>
            <consortium name="The Broad Institute Genome Sequencing Center for Infectious Disease"/>
            <person name="Wu L."/>
            <person name="Ma J."/>
        </authorList>
    </citation>
    <scope>NUCLEOTIDE SEQUENCE [LARGE SCALE GENOMIC DNA]</scope>
    <source>
        <strain evidence="2 3">JCM 14942</strain>
    </source>
</reference>
<dbReference type="EMBL" id="BAAAOR010000052">
    <property type="protein sequence ID" value="GAA1548927.1"/>
    <property type="molecule type" value="Genomic_DNA"/>
</dbReference>
<feature type="domain" description="VWFA" evidence="1">
    <location>
        <begin position="94"/>
        <end position="221"/>
    </location>
</feature>
<proteinExistence type="predicted"/>
<sequence length="258" mass="27800">MTTDDVGELRSADVEAAVDTEVVRRAREIAARLSLSRPTHGRTELRGAGLLRSVRYSGSSDEIDIEATLDRLVESARMSDRDIIVRERRQNRRSIVLAVDVSGSMSGERAQTAAATIGATVGRLSDDAVGVLAFWSDASVLVPLGDPSSPEVVLDLLLQLPSRGLTNIEFPLRAALSQLERVPARDARVLLLSDCVHNAGPDPRSVASRLPRLDVLLDTSGEHDVDLARDLAELGRGRFASAATYRDVAPAMSRLFGP</sequence>
<dbReference type="Gene3D" id="3.40.50.410">
    <property type="entry name" value="von Willebrand factor, type A domain"/>
    <property type="match status" value="1"/>
</dbReference>
<comment type="caution">
    <text evidence="2">The sequence shown here is derived from an EMBL/GenBank/DDBJ whole genome shotgun (WGS) entry which is preliminary data.</text>
</comment>
<keyword evidence="3" id="KW-1185">Reference proteome</keyword>
<dbReference type="Proteomes" id="UP001500842">
    <property type="component" value="Unassembled WGS sequence"/>
</dbReference>
<dbReference type="SUPFAM" id="SSF53300">
    <property type="entry name" value="vWA-like"/>
    <property type="match status" value="1"/>
</dbReference>
<dbReference type="InterPro" id="IPR036465">
    <property type="entry name" value="vWFA_dom_sf"/>
</dbReference>
<accession>A0ABN2BZZ3</accession>
<dbReference type="PROSITE" id="PS50234">
    <property type="entry name" value="VWFA"/>
    <property type="match status" value="1"/>
</dbReference>
<name>A0ABN2BZZ3_9ACTN</name>